<evidence type="ECO:0000256" key="1">
    <source>
        <dbReference type="SAM" id="Phobius"/>
    </source>
</evidence>
<dbReference type="OrthoDB" id="3053835at2759"/>
<gene>
    <name evidence="3" type="ORF">BDZ94DRAFT_1046905</name>
</gene>
<dbReference type="AlphaFoldDB" id="A0A9P6CFS1"/>
<evidence type="ECO:0000313" key="4">
    <source>
        <dbReference type="Proteomes" id="UP000807353"/>
    </source>
</evidence>
<feature type="transmembrane region" description="Helical" evidence="1">
    <location>
        <begin position="164"/>
        <end position="186"/>
    </location>
</feature>
<keyword evidence="1" id="KW-1133">Transmembrane helix</keyword>
<dbReference type="PANTHER" id="PTHR40465:SF1">
    <property type="entry name" value="DUF6534 DOMAIN-CONTAINING PROTEIN"/>
    <property type="match status" value="1"/>
</dbReference>
<sequence>MASATTPIPSDVFRWTCPLIVGYLLNFGLHGVLCVQVYYYYMAFPKDRVISKCLVFGLFLLENVQLILATHNTFTVFVIGYGNVDALFAVNLQWISIPITAAITSGTVQISFAYRIYLLSRSKIAGIIITAVALLQVASAFVVGVQYSHRGSLRDSDPKTNLTLALWFVGSAVCDIIITIFLTYFLSRQRTDIKATQKLVTRVTRLTIENGFLTAAVATLAAALCLPFPGTNYHVAPALLLGKLYSITYR</sequence>
<dbReference type="EMBL" id="MU150319">
    <property type="protein sequence ID" value="KAF9459279.1"/>
    <property type="molecule type" value="Genomic_DNA"/>
</dbReference>
<feature type="transmembrane region" description="Helical" evidence="1">
    <location>
        <begin position="207"/>
        <end position="229"/>
    </location>
</feature>
<accession>A0A9P6CFS1</accession>
<dbReference type="PANTHER" id="PTHR40465">
    <property type="entry name" value="CHROMOSOME 1, WHOLE GENOME SHOTGUN SEQUENCE"/>
    <property type="match status" value="1"/>
</dbReference>
<keyword evidence="1" id="KW-0472">Membrane</keyword>
<feature type="transmembrane region" description="Helical" evidence="1">
    <location>
        <begin position="94"/>
        <end position="117"/>
    </location>
</feature>
<name>A0A9P6CFS1_9AGAR</name>
<feature type="transmembrane region" description="Helical" evidence="1">
    <location>
        <begin position="53"/>
        <end position="82"/>
    </location>
</feature>
<comment type="caution">
    <text evidence="3">The sequence shown here is derived from an EMBL/GenBank/DDBJ whole genome shotgun (WGS) entry which is preliminary data.</text>
</comment>
<dbReference type="InterPro" id="IPR045339">
    <property type="entry name" value="DUF6534"/>
</dbReference>
<proteinExistence type="predicted"/>
<feature type="domain" description="DUF6534" evidence="2">
    <location>
        <begin position="171"/>
        <end position="248"/>
    </location>
</feature>
<organism evidence="3 4">
    <name type="scientific">Collybia nuda</name>
    <dbReference type="NCBI Taxonomy" id="64659"/>
    <lineage>
        <taxon>Eukaryota</taxon>
        <taxon>Fungi</taxon>
        <taxon>Dikarya</taxon>
        <taxon>Basidiomycota</taxon>
        <taxon>Agaricomycotina</taxon>
        <taxon>Agaricomycetes</taxon>
        <taxon>Agaricomycetidae</taxon>
        <taxon>Agaricales</taxon>
        <taxon>Tricholomatineae</taxon>
        <taxon>Clitocybaceae</taxon>
        <taxon>Collybia</taxon>
    </lineage>
</organism>
<keyword evidence="1" id="KW-0812">Transmembrane</keyword>
<keyword evidence="4" id="KW-1185">Reference proteome</keyword>
<feature type="transmembrane region" description="Helical" evidence="1">
    <location>
        <begin position="20"/>
        <end position="41"/>
    </location>
</feature>
<reference evidence="3" key="1">
    <citation type="submission" date="2020-11" db="EMBL/GenBank/DDBJ databases">
        <authorList>
            <consortium name="DOE Joint Genome Institute"/>
            <person name="Ahrendt S."/>
            <person name="Riley R."/>
            <person name="Andreopoulos W."/>
            <person name="Labutti K."/>
            <person name="Pangilinan J."/>
            <person name="Ruiz-Duenas F.J."/>
            <person name="Barrasa J.M."/>
            <person name="Sanchez-Garcia M."/>
            <person name="Camarero S."/>
            <person name="Miyauchi S."/>
            <person name="Serrano A."/>
            <person name="Linde D."/>
            <person name="Babiker R."/>
            <person name="Drula E."/>
            <person name="Ayuso-Fernandez I."/>
            <person name="Pacheco R."/>
            <person name="Padilla G."/>
            <person name="Ferreira P."/>
            <person name="Barriuso J."/>
            <person name="Kellner H."/>
            <person name="Castanera R."/>
            <person name="Alfaro M."/>
            <person name="Ramirez L."/>
            <person name="Pisabarro A.G."/>
            <person name="Kuo A."/>
            <person name="Tritt A."/>
            <person name="Lipzen A."/>
            <person name="He G."/>
            <person name="Yan M."/>
            <person name="Ng V."/>
            <person name="Cullen D."/>
            <person name="Martin F."/>
            <person name="Rosso M.-N."/>
            <person name="Henrissat B."/>
            <person name="Hibbett D."/>
            <person name="Martinez A.T."/>
            <person name="Grigoriev I.V."/>
        </authorList>
    </citation>
    <scope>NUCLEOTIDE SEQUENCE</scope>
    <source>
        <strain evidence="3">CBS 247.69</strain>
    </source>
</reference>
<dbReference type="Pfam" id="PF20152">
    <property type="entry name" value="DUF6534"/>
    <property type="match status" value="1"/>
</dbReference>
<dbReference type="Proteomes" id="UP000807353">
    <property type="component" value="Unassembled WGS sequence"/>
</dbReference>
<protein>
    <recommendedName>
        <fullName evidence="2">DUF6534 domain-containing protein</fullName>
    </recommendedName>
</protein>
<feature type="transmembrane region" description="Helical" evidence="1">
    <location>
        <begin position="124"/>
        <end position="144"/>
    </location>
</feature>
<evidence type="ECO:0000313" key="3">
    <source>
        <dbReference type="EMBL" id="KAF9459279.1"/>
    </source>
</evidence>
<evidence type="ECO:0000259" key="2">
    <source>
        <dbReference type="Pfam" id="PF20152"/>
    </source>
</evidence>